<dbReference type="PANTHER" id="PTHR43553">
    <property type="entry name" value="HEAVY METAL TRANSPORTER"/>
    <property type="match status" value="1"/>
</dbReference>
<dbReference type="InterPro" id="IPR015856">
    <property type="entry name" value="ABC_transpr_CbiO/EcfA_su"/>
</dbReference>
<evidence type="ECO:0000256" key="10">
    <source>
        <dbReference type="ARBA" id="ARBA00023136"/>
    </source>
</evidence>
<feature type="domain" description="ABC transporter" evidence="12">
    <location>
        <begin position="2"/>
        <end position="236"/>
    </location>
</feature>
<dbReference type="GO" id="GO:0016887">
    <property type="term" value="F:ATP hydrolysis activity"/>
    <property type="evidence" value="ECO:0007669"/>
    <property type="project" value="InterPro"/>
</dbReference>
<dbReference type="InterPro" id="IPR003439">
    <property type="entry name" value="ABC_transporter-like_ATP-bd"/>
</dbReference>
<dbReference type="InterPro" id="IPR050095">
    <property type="entry name" value="ECF_ABC_transporter_ATP-bd"/>
</dbReference>
<evidence type="ECO:0000256" key="6">
    <source>
        <dbReference type="ARBA" id="ARBA00022741"/>
    </source>
</evidence>
<dbReference type="Proteomes" id="UP000198556">
    <property type="component" value="Unassembled WGS sequence"/>
</dbReference>
<keyword evidence="6" id="KW-0547">Nucleotide-binding</keyword>
<dbReference type="RefSeq" id="WP_089745726.1">
    <property type="nucleotide sequence ID" value="NZ_FOGF01000002.1"/>
</dbReference>
<dbReference type="InterPro" id="IPR027417">
    <property type="entry name" value="P-loop_NTPase"/>
</dbReference>
<dbReference type="STRING" id="137733.SAMN05421767_10291"/>
<protein>
    <submittedName>
        <fullName evidence="13">ABC-type glutathione transport system ATPase component, contains duplicated ATPase domain</fullName>
    </submittedName>
</protein>
<evidence type="ECO:0000256" key="5">
    <source>
        <dbReference type="ARBA" id="ARBA00022692"/>
    </source>
</evidence>
<name>A0A1H9HG35_9LACT</name>
<reference evidence="13 14" key="1">
    <citation type="submission" date="2016-10" db="EMBL/GenBank/DDBJ databases">
        <authorList>
            <person name="de Groot N.N."/>
        </authorList>
    </citation>
    <scope>NUCLEOTIDE SEQUENCE [LARGE SCALE GENOMIC DNA]</scope>
    <source>
        <strain evidence="13 14">DSM 15827</strain>
    </source>
</reference>
<comment type="similarity">
    <text evidence="2">Belongs to the ABC transporter superfamily.</text>
</comment>
<comment type="subcellular location">
    <subcellularLocation>
        <location evidence="1">Membrane</location>
        <topology evidence="1">Multi-pass membrane protein</topology>
    </subcellularLocation>
</comment>
<sequence length="709" mass="79831">MIKFKDFSLFYEGGNEASLKNIHLEIAEGEFILLTGLSGCGKTSLLRVINGLYPNVYEGKNEGEFSISLDGQKTSSSNLIGSVLQDSKSGFLFTELSSECIFPAQCILRDKKEIFAEFNELSHKHQSLFKNSDTLRLSAGQAQLLSILSQQMKKAKIIVMDEPSANLDLIEIVKLQGYLAKLKSEGFTIIIAEHRVHFFESLADRIIYLEHGEITDHYQEYSIRNKDVHFSKASAKRGALATLDILNLNYSYKQKAVLKDINITVNSGDVLGVVGNNGCGKSTFAKVICGLLKEKNEIIAIDGEIVSEKALRENFYYCMQDAYKQMVASSVKEEILLQNPNLTTEEVVALLQEVGLVDYIDQHPARLSGGQVQRLSILLAYISDSKVVVLDEPTSGLDYHHMLKVVALIKKMKVQNRFIFIISHDMEFLSYILDAYLFIDDQGRITFKELQDSVDFQQMMTKLLGIEKSHSSSDGVEYANRKIEEVINGKIGLSMMNPIVNISVFFALVNAIFMYPYYLSSVYLLLLLMIVLALNKNVTLMIKALISYSVIYILKGYFPISLQVIIEIFLLRGICANFAFKNITRSASLLRIIEAFHQAKLTDYLLLPLVCMLRIFPTFKYDVEICFMSLKTRKLINSKNSISIWNYMIVPLIHALIRTAENLATGIATKGMTIGAKRTVVTGVSFRFYDVLVLVLFFMIYLLLILGGV</sequence>
<dbReference type="Gene3D" id="3.40.50.300">
    <property type="entry name" value="P-loop containing nucleotide triphosphate hydrolases"/>
    <property type="match status" value="2"/>
</dbReference>
<keyword evidence="4" id="KW-1003">Cell membrane</keyword>
<dbReference type="PANTHER" id="PTHR43553:SF24">
    <property type="entry name" value="ENERGY-COUPLING FACTOR TRANSPORTER ATP-BINDING PROTEIN ECFA1"/>
    <property type="match status" value="1"/>
</dbReference>
<evidence type="ECO:0000313" key="13">
    <source>
        <dbReference type="EMBL" id="SEQ61222.1"/>
    </source>
</evidence>
<evidence type="ECO:0000256" key="2">
    <source>
        <dbReference type="ARBA" id="ARBA00005417"/>
    </source>
</evidence>
<evidence type="ECO:0000313" key="14">
    <source>
        <dbReference type="Proteomes" id="UP000198556"/>
    </source>
</evidence>
<keyword evidence="3" id="KW-0813">Transport</keyword>
<organism evidence="13 14">
    <name type="scientific">Granulicatella balaenopterae</name>
    <dbReference type="NCBI Taxonomy" id="137733"/>
    <lineage>
        <taxon>Bacteria</taxon>
        <taxon>Bacillati</taxon>
        <taxon>Bacillota</taxon>
        <taxon>Bacilli</taxon>
        <taxon>Lactobacillales</taxon>
        <taxon>Carnobacteriaceae</taxon>
        <taxon>Granulicatella</taxon>
    </lineage>
</organism>
<dbReference type="InterPro" id="IPR003339">
    <property type="entry name" value="ABC/ECF_trnsptr_transmembrane"/>
</dbReference>
<dbReference type="EMBL" id="FOGF01000002">
    <property type="protein sequence ID" value="SEQ61222.1"/>
    <property type="molecule type" value="Genomic_DNA"/>
</dbReference>
<dbReference type="CDD" id="cd03225">
    <property type="entry name" value="ABC_cobalt_CbiO_domain1"/>
    <property type="match status" value="1"/>
</dbReference>
<dbReference type="CDD" id="cd16914">
    <property type="entry name" value="EcfT"/>
    <property type="match status" value="1"/>
</dbReference>
<evidence type="ECO:0000256" key="11">
    <source>
        <dbReference type="SAM" id="Phobius"/>
    </source>
</evidence>
<keyword evidence="7" id="KW-0067">ATP-binding</keyword>
<dbReference type="GO" id="GO:0005524">
    <property type="term" value="F:ATP binding"/>
    <property type="evidence" value="ECO:0007669"/>
    <property type="project" value="UniProtKB-KW"/>
</dbReference>
<feature type="transmembrane region" description="Helical" evidence="11">
    <location>
        <begin position="560"/>
        <end position="580"/>
    </location>
</feature>
<feature type="transmembrane region" description="Helical" evidence="11">
    <location>
        <begin position="686"/>
        <end position="706"/>
    </location>
</feature>
<dbReference type="SMART" id="SM00382">
    <property type="entry name" value="AAA"/>
    <property type="match status" value="2"/>
</dbReference>
<feature type="domain" description="ABC transporter" evidence="12">
    <location>
        <begin position="243"/>
        <end position="466"/>
    </location>
</feature>
<proteinExistence type="inferred from homology"/>
<dbReference type="SUPFAM" id="SSF52540">
    <property type="entry name" value="P-loop containing nucleoside triphosphate hydrolases"/>
    <property type="match status" value="2"/>
</dbReference>
<dbReference type="GO" id="GO:0042626">
    <property type="term" value="F:ATPase-coupled transmembrane transporter activity"/>
    <property type="evidence" value="ECO:0007669"/>
    <property type="project" value="TreeGrafter"/>
</dbReference>
<dbReference type="GO" id="GO:0043190">
    <property type="term" value="C:ATP-binding cassette (ABC) transporter complex"/>
    <property type="evidence" value="ECO:0007669"/>
    <property type="project" value="TreeGrafter"/>
</dbReference>
<evidence type="ECO:0000256" key="9">
    <source>
        <dbReference type="ARBA" id="ARBA00022989"/>
    </source>
</evidence>
<gene>
    <name evidence="13" type="ORF">SAMN05421767_10291</name>
</gene>
<evidence type="ECO:0000256" key="7">
    <source>
        <dbReference type="ARBA" id="ARBA00022840"/>
    </source>
</evidence>
<dbReference type="InterPro" id="IPR003593">
    <property type="entry name" value="AAA+_ATPase"/>
</dbReference>
<keyword evidence="8" id="KW-1278">Translocase</keyword>
<dbReference type="OrthoDB" id="501320at2"/>
<feature type="transmembrane region" description="Helical" evidence="11">
    <location>
        <begin position="499"/>
        <end position="518"/>
    </location>
</feature>
<dbReference type="AlphaFoldDB" id="A0A1H9HG35"/>
<dbReference type="Pfam" id="PF00005">
    <property type="entry name" value="ABC_tran"/>
    <property type="match status" value="2"/>
</dbReference>
<evidence type="ECO:0000259" key="12">
    <source>
        <dbReference type="PROSITE" id="PS50893"/>
    </source>
</evidence>
<evidence type="ECO:0000256" key="8">
    <source>
        <dbReference type="ARBA" id="ARBA00022967"/>
    </source>
</evidence>
<keyword evidence="5 11" id="KW-0812">Transmembrane</keyword>
<keyword evidence="9 11" id="KW-1133">Transmembrane helix</keyword>
<evidence type="ECO:0000256" key="1">
    <source>
        <dbReference type="ARBA" id="ARBA00004141"/>
    </source>
</evidence>
<dbReference type="PROSITE" id="PS50893">
    <property type="entry name" value="ABC_TRANSPORTER_2"/>
    <property type="match status" value="2"/>
</dbReference>
<evidence type="ECO:0000256" key="3">
    <source>
        <dbReference type="ARBA" id="ARBA00022448"/>
    </source>
</evidence>
<keyword evidence="14" id="KW-1185">Reference proteome</keyword>
<keyword evidence="10 11" id="KW-0472">Membrane</keyword>
<evidence type="ECO:0000256" key="4">
    <source>
        <dbReference type="ARBA" id="ARBA00022475"/>
    </source>
</evidence>
<accession>A0A1H9HG35</accession>